<dbReference type="PROSITE" id="PS50949">
    <property type="entry name" value="HTH_GNTR"/>
    <property type="match status" value="1"/>
</dbReference>
<accession>A0A964T3Z8</accession>
<keyword evidence="4" id="KW-0238">DNA-binding</keyword>
<dbReference type="InterPro" id="IPR015421">
    <property type="entry name" value="PyrdxlP-dep_Trfase_major"/>
</dbReference>
<evidence type="ECO:0000256" key="3">
    <source>
        <dbReference type="ARBA" id="ARBA00023015"/>
    </source>
</evidence>
<dbReference type="AlphaFoldDB" id="A0A964T3Z8"/>
<dbReference type="InterPro" id="IPR015422">
    <property type="entry name" value="PyrdxlP-dep_Trfase_small"/>
</dbReference>
<reference evidence="7" key="1">
    <citation type="submission" date="2019-03" db="EMBL/GenBank/DDBJ databases">
        <title>Afifella sp. nov., isolated from activated sludge.</title>
        <authorList>
            <person name="Li Q."/>
            <person name="Liu Y."/>
        </authorList>
    </citation>
    <scope>NUCLEOTIDE SEQUENCE</scope>
    <source>
        <strain evidence="7">L72</strain>
    </source>
</reference>
<dbReference type="PANTHER" id="PTHR46577:SF1">
    <property type="entry name" value="HTH-TYPE TRANSCRIPTIONAL REGULATORY PROTEIN GABR"/>
    <property type="match status" value="1"/>
</dbReference>
<evidence type="ECO:0000256" key="4">
    <source>
        <dbReference type="ARBA" id="ARBA00023125"/>
    </source>
</evidence>
<dbReference type="InterPro" id="IPR036390">
    <property type="entry name" value="WH_DNA-bd_sf"/>
</dbReference>
<name>A0A964T3Z8_9HYPH</name>
<keyword evidence="8" id="KW-1185">Reference proteome</keyword>
<evidence type="ECO:0000256" key="1">
    <source>
        <dbReference type="ARBA" id="ARBA00005384"/>
    </source>
</evidence>
<dbReference type="CDD" id="cd07377">
    <property type="entry name" value="WHTH_GntR"/>
    <property type="match status" value="1"/>
</dbReference>
<dbReference type="SMART" id="SM00345">
    <property type="entry name" value="HTH_GNTR"/>
    <property type="match status" value="1"/>
</dbReference>
<dbReference type="GO" id="GO:0003700">
    <property type="term" value="F:DNA-binding transcription factor activity"/>
    <property type="evidence" value="ECO:0007669"/>
    <property type="project" value="InterPro"/>
</dbReference>
<keyword evidence="7" id="KW-0032">Aminotransferase</keyword>
<evidence type="ECO:0000256" key="5">
    <source>
        <dbReference type="ARBA" id="ARBA00023163"/>
    </source>
</evidence>
<evidence type="ECO:0000313" key="8">
    <source>
        <dbReference type="Proteomes" id="UP000773614"/>
    </source>
</evidence>
<evidence type="ECO:0000259" key="6">
    <source>
        <dbReference type="PROSITE" id="PS50949"/>
    </source>
</evidence>
<proteinExistence type="inferred from homology"/>
<keyword evidence="3" id="KW-0805">Transcription regulation</keyword>
<dbReference type="GO" id="GO:0030170">
    <property type="term" value="F:pyridoxal phosphate binding"/>
    <property type="evidence" value="ECO:0007669"/>
    <property type="project" value="InterPro"/>
</dbReference>
<dbReference type="InterPro" id="IPR015424">
    <property type="entry name" value="PyrdxlP-dep_Trfase"/>
</dbReference>
<dbReference type="SUPFAM" id="SSF46785">
    <property type="entry name" value="Winged helix' DNA-binding domain"/>
    <property type="match status" value="1"/>
</dbReference>
<sequence>MTTWCPDLSAGTGPLYVRLADLIERDIDSGRLTAGAKLPPQRNLAFDLGVTIGTVSRAYALAHERGLVSGEVGRGTYVRQRRTPDFPAAAASAPEMPAIAPGHAGPQPALRLDSTAAPEIGVAPVLERISAEICREAPDGVTSYIRTIPTAWLEAGARWLGRDGWHPDPASIVPSQGAHAAIMSVIAATTMPGDRIAFEPLTYASIARSAALSGRRASLVAADAEGVVPDDLERVCAQQHPKVLFLMPAPQNPTLAMMGEERRRAIAEIARRHQLWIIEDAVYGVLLQDGVPPIASIAPERVFHVGSLSKAVAAGLRGGWVACPPNFAGRVTMAHKMITGGKPFLMSELVARLVNSGLAFELAAATRADIARRVALARETFAGLDVRLHDAAPFLWLTLPEPWLSGTFKNAAAAEGILIDEEDEYKPARSDIAYHGVRVGFSTVPAFDHLATGFRILRRLVDQGPSAYDSYN</sequence>
<gene>
    <name evidence="7" type="ORF">E4O86_10140</name>
</gene>
<keyword evidence="5" id="KW-0804">Transcription</keyword>
<dbReference type="GO" id="GO:0003677">
    <property type="term" value="F:DNA binding"/>
    <property type="evidence" value="ECO:0007669"/>
    <property type="project" value="UniProtKB-KW"/>
</dbReference>
<dbReference type="CDD" id="cd00609">
    <property type="entry name" value="AAT_like"/>
    <property type="match status" value="1"/>
</dbReference>
<dbReference type="InterPro" id="IPR004839">
    <property type="entry name" value="Aminotransferase_I/II_large"/>
</dbReference>
<comment type="similarity">
    <text evidence="1">In the C-terminal section; belongs to the class-I pyridoxal-phosphate-dependent aminotransferase family.</text>
</comment>
<keyword evidence="2" id="KW-0663">Pyridoxal phosphate</keyword>
<dbReference type="InterPro" id="IPR051446">
    <property type="entry name" value="HTH_trans_reg/aminotransferase"/>
</dbReference>
<dbReference type="InterPro" id="IPR036388">
    <property type="entry name" value="WH-like_DNA-bd_sf"/>
</dbReference>
<dbReference type="PANTHER" id="PTHR46577">
    <property type="entry name" value="HTH-TYPE TRANSCRIPTIONAL REGULATORY PROTEIN GABR"/>
    <property type="match status" value="1"/>
</dbReference>
<dbReference type="Pfam" id="PF00155">
    <property type="entry name" value="Aminotran_1_2"/>
    <property type="match status" value="1"/>
</dbReference>
<dbReference type="InterPro" id="IPR000524">
    <property type="entry name" value="Tscrpt_reg_HTH_GntR"/>
</dbReference>
<dbReference type="Pfam" id="PF00392">
    <property type="entry name" value="GntR"/>
    <property type="match status" value="1"/>
</dbReference>
<dbReference type="SUPFAM" id="SSF53383">
    <property type="entry name" value="PLP-dependent transferases"/>
    <property type="match status" value="1"/>
</dbReference>
<dbReference type="EMBL" id="SPKJ01000028">
    <property type="protein sequence ID" value="MYZ48071.1"/>
    <property type="molecule type" value="Genomic_DNA"/>
</dbReference>
<dbReference type="OrthoDB" id="9804020at2"/>
<dbReference type="Gene3D" id="3.40.640.10">
    <property type="entry name" value="Type I PLP-dependent aspartate aminotransferase-like (Major domain)"/>
    <property type="match status" value="1"/>
</dbReference>
<dbReference type="RefSeq" id="WP_161140419.1">
    <property type="nucleotide sequence ID" value="NZ_SPKJ01000028.1"/>
</dbReference>
<keyword evidence="7" id="KW-0808">Transferase</keyword>
<feature type="domain" description="HTH gntR-type" evidence="6">
    <location>
        <begin position="13"/>
        <end position="81"/>
    </location>
</feature>
<comment type="caution">
    <text evidence="7">The sequence shown here is derived from an EMBL/GenBank/DDBJ whole genome shotgun (WGS) entry which is preliminary data.</text>
</comment>
<evidence type="ECO:0000313" key="7">
    <source>
        <dbReference type="EMBL" id="MYZ48071.1"/>
    </source>
</evidence>
<evidence type="ECO:0000256" key="2">
    <source>
        <dbReference type="ARBA" id="ARBA00022898"/>
    </source>
</evidence>
<organism evidence="7 8">
    <name type="scientific">Propylenella binzhouense</name>
    <dbReference type="NCBI Taxonomy" id="2555902"/>
    <lineage>
        <taxon>Bacteria</taxon>
        <taxon>Pseudomonadati</taxon>
        <taxon>Pseudomonadota</taxon>
        <taxon>Alphaproteobacteria</taxon>
        <taxon>Hyphomicrobiales</taxon>
        <taxon>Propylenellaceae</taxon>
        <taxon>Propylenella</taxon>
    </lineage>
</organism>
<protein>
    <submittedName>
        <fullName evidence="7">PLP-dependent aminotransferase family protein</fullName>
    </submittedName>
</protein>
<dbReference type="Gene3D" id="1.10.10.10">
    <property type="entry name" value="Winged helix-like DNA-binding domain superfamily/Winged helix DNA-binding domain"/>
    <property type="match status" value="1"/>
</dbReference>
<dbReference type="GO" id="GO:0008483">
    <property type="term" value="F:transaminase activity"/>
    <property type="evidence" value="ECO:0007669"/>
    <property type="project" value="UniProtKB-KW"/>
</dbReference>
<dbReference type="Gene3D" id="3.90.1150.10">
    <property type="entry name" value="Aspartate Aminotransferase, domain 1"/>
    <property type="match status" value="1"/>
</dbReference>
<dbReference type="Proteomes" id="UP000773614">
    <property type="component" value="Unassembled WGS sequence"/>
</dbReference>